<dbReference type="PROSITE" id="PS50048">
    <property type="entry name" value="ZN2_CY6_FUNGAL_2"/>
    <property type="match status" value="1"/>
</dbReference>
<evidence type="ECO:0000313" key="5">
    <source>
        <dbReference type="EMBL" id="VIO61259.1"/>
    </source>
</evidence>
<dbReference type="PANTHER" id="PTHR31668:SF19">
    <property type="entry name" value="ZN(2)-C6 FUNGAL-TYPE DOMAIN-CONTAINING PROTEIN-RELATED"/>
    <property type="match status" value="1"/>
</dbReference>
<reference evidence="5" key="1">
    <citation type="submission" date="2019-04" db="EMBL/GenBank/DDBJ databases">
        <authorList>
            <person name="Melise S."/>
            <person name="Noan J."/>
            <person name="Okalmin O."/>
        </authorList>
    </citation>
    <scope>NUCLEOTIDE SEQUENCE</scope>
    <source>
        <strain evidence="5">FN9</strain>
    </source>
</reference>
<evidence type="ECO:0000256" key="2">
    <source>
        <dbReference type="ARBA" id="ARBA00023242"/>
    </source>
</evidence>
<dbReference type="InterPro" id="IPR050797">
    <property type="entry name" value="Carb_Metab_Trans_Reg"/>
</dbReference>
<feature type="region of interest" description="Disordered" evidence="3">
    <location>
        <begin position="111"/>
        <end position="143"/>
    </location>
</feature>
<dbReference type="SMART" id="SM00066">
    <property type="entry name" value="GAL4"/>
    <property type="match status" value="1"/>
</dbReference>
<evidence type="ECO:0000256" key="1">
    <source>
        <dbReference type="ARBA" id="ARBA00022723"/>
    </source>
</evidence>
<dbReference type="PROSITE" id="PS00463">
    <property type="entry name" value="ZN2_CY6_FUNGAL_1"/>
    <property type="match status" value="1"/>
</dbReference>
<keyword evidence="1" id="KW-0479">Metal-binding</keyword>
<dbReference type="GO" id="GO:0003677">
    <property type="term" value="F:DNA binding"/>
    <property type="evidence" value="ECO:0007669"/>
    <property type="project" value="InterPro"/>
</dbReference>
<organism evidence="5">
    <name type="scientific">Gibberella zeae</name>
    <name type="common">Wheat head blight fungus</name>
    <name type="synonym">Fusarium graminearum</name>
    <dbReference type="NCBI Taxonomy" id="5518"/>
    <lineage>
        <taxon>Eukaryota</taxon>
        <taxon>Fungi</taxon>
        <taxon>Dikarya</taxon>
        <taxon>Ascomycota</taxon>
        <taxon>Pezizomycotina</taxon>
        <taxon>Sordariomycetes</taxon>
        <taxon>Hypocreomycetidae</taxon>
        <taxon>Hypocreales</taxon>
        <taxon>Nectriaceae</taxon>
        <taxon>Fusarium</taxon>
    </lineage>
</organism>
<dbReference type="GO" id="GO:0006351">
    <property type="term" value="P:DNA-templated transcription"/>
    <property type="evidence" value="ECO:0007669"/>
    <property type="project" value="InterPro"/>
</dbReference>
<feature type="domain" description="Zn(2)-C6 fungal-type" evidence="4">
    <location>
        <begin position="42"/>
        <end position="71"/>
    </location>
</feature>
<dbReference type="Gene3D" id="4.10.240.10">
    <property type="entry name" value="Zn(2)-C6 fungal-type DNA-binding domain"/>
    <property type="match status" value="1"/>
</dbReference>
<dbReference type="SMART" id="SM00906">
    <property type="entry name" value="Fungal_trans"/>
    <property type="match status" value="1"/>
</dbReference>
<dbReference type="CDD" id="cd00067">
    <property type="entry name" value="GAL4"/>
    <property type="match status" value="1"/>
</dbReference>
<accession>A0A4E9EEY0</accession>
<keyword evidence="2" id="KW-0539">Nucleus</keyword>
<dbReference type="Pfam" id="PF04082">
    <property type="entry name" value="Fungal_trans"/>
    <property type="match status" value="1"/>
</dbReference>
<dbReference type="SUPFAM" id="SSF57701">
    <property type="entry name" value="Zn2/Cys6 DNA-binding domain"/>
    <property type="match status" value="1"/>
</dbReference>
<dbReference type="AlphaFoldDB" id="A0A4E9EEY0"/>
<dbReference type="InterPro" id="IPR007219">
    <property type="entry name" value="XnlR_reg_dom"/>
</dbReference>
<proteinExistence type="predicted"/>
<dbReference type="InterPro" id="IPR036864">
    <property type="entry name" value="Zn2-C6_fun-type_DNA-bd_sf"/>
</dbReference>
<dbReference type="GO" id="GO:0000981">
    <property type="term" value="F:DNA-binding transcription factor activity, RNA polymerase II-specific"/>
    <property type="evidence" value="ECO:0007669"/>
    <property type="project" value="InterPro"/>
</dbReference>
<dbReference type="EMBL" id="CAAKMV010000152">
    <property type="protein sequence ID" value="VIO61259.1"/>
    <property type="molecule type" value="Genomic_DNA"/>
</dbReference>
<dbReference type="Pfam" id="PF00172">
    <property type="entry name" value="Zn_clus"/>
    <property type="match status" value="1"/>
</dbReference>
<evidence type="ECO:0000259" key="4">
    <source>
        <dbReference type="PROSITE" id="PS50048"/>
    </source>
</evidence>
<dbReference type="PANTHER" id="PTHR31668">
    <property type="entry name" value="GLUCOSE TRANSPORT TRANSCRIPTION REGULATOR RGT1-RELATED-RELATED"/>
    <property type="match status" value="1"/>
</dbReference>
<feature type="compositionally biased region" description="Polar residues" evidence="3">
    <location>
        <begin position="113"/>
        <end position="143"/>
    </location>
</feature>
<gene>
    <name evidence="5" type="ORF">FUG_LOCUS431391</name>
</gene>
<sequence>MKKQGDCISSGSADYISIESKQLPRSGGTTMATSIQEKRGQVCDNCRFRKVKCDRGLPCKNCHLGDLRCQYRHSIRRKGPKQGQGRRQAQLRQGLETVDAYQFRIVTPGDQLSAAQPSKSEPASQTQTEVQTQSPSRLNLQSLSAPQDVNLEDTALYIGPEIPTLSNDSIFETEDLCKRMSQSLAAHIQLFQRFLYPIMPVVDDDILADASRLGQLPPSRYALILAISAATRMQLRLDKRVDGSDNDLNAEIPPEPRLDGDILVSLAENSLRQYSVIDDTTLDSVLVSFFLFASYGNLDDSRHAWYYLNQSITLAQALDLTRESGYHGLPDEEREKRRRVFWLLFVTERTFALQHRRSVMLRSTVNKPQVVDSNCPVVMHDFINHISLFESLPYSLYEWQPENDDRRFEDLKLVHTINEKLCKVKPEQSIIESQRFDTLITQQWLRISMWRIAFGQNPSSASGFGLLLPLALPMDAGKIIMSALGSVGTKSKDCHGIGMEQKLFDVGVSLADTAQLPGWTCNALDNGPRDLLSVVIHALSTVRGSQSHLLPNLLRHSEALFSLSDPSAHIDLQWDMLDEENCKLDAIVEEISEGSEEFAEPVPWAPETGLDLLDLSTPTVTSTWSEASIACEQFDPEIGLSFD</sequence>
<protein>
    <recommendedName>
        <fullName evidence="4">Zn(2)-C6 fungal-type domain-containing protein</fullName>
    </recommendedName>
</protein>
<dbReference type="GO" id="GO:0008270">
    <property type="term" value="F:zinc ion binding"/>
    <property type="evidence" value="ECO:0007669"/>
    <property type="project" value="InterPro"/>
</dbReference>
<dbReference type="InterPro" id="IPR001138">
    <property type="entry name" value="Zn2Cys6_DnaBD"/>
</dbReference>
<name>A0A4E9EEY0_GIBZA</name>
<evidence type="ECO:0000256" key="3">
    <source>
        <dbReference type="SAM" id="MobiDB-lite"/>
    </source>
</evidence>
<dbReference type="CDD" id="cd12148">
    <property type="entry name" value="fungal_TF_MHR"/>
    <property type="match status" value="1"/>
</dbReference>